<dbReference type="PANTHER" id="PTHR21666:SF285">
    <property type="entry name" value="M23 FAMILY METALLOPEPTIDASE"/>
    <property type="match status" value="1"/>
</dbReference>
<evidence type="ECO:0000256" key="1">
    <source>
        <dbReference type="SAM" id="SignalP"/>
    </source>
</evidence>
<dbReference type="FunFam" id="2.70.70.10:FF:000019">
    <property type="entry name" value="M23 family peptidase"/>
    <property type="match status" value="1"/>
</dbReference>
<organism evidence="3 4">
    <name type="scientific">Ketobacter alkanivorans</name>
    <dbReference type="NCBI Taxonomy" id="1917421"/>
    <lineage>
        <taxon>Bacteria</taxon>
        <taxon>Pseudomonadati</taxon>
        <taxon>Pseudomonadota</taxon>
        <taxon>Gammaproteobacteria</taxon>
        <taxon>Pseudomonadales</taxon>
        <taxon>Ketobacteraceae</taxon>
        <taxon>Ketobacter</taxon>
    </lineage>
</organism>
<dbReference type="Proteomes" id="UP000235116">
    <property type="component" value="Chromosome"/>
</dbReference>
<evidence type="ECO:0000313" key="3">
    <source>
        <dbReference type="EMBL" id="AUM12701.1"/>
    </source>
</evidence>
<keyword evidence="1" id="KW-0732">Signal</keyword>
<dbReference type="SUPFAM" id="SSF51261">
    <property type="entry name" value="Duplicated hybrid motif"/>
    <property type="match status" value="1"/>
</dbReference>
<dbReference type="PANTHER" id="PTHR21666">
    <property type="entry name" value="PEPTIDASE-RELATED"/>
    <property type="match status" value="1"/>
</dbReference>
<evidence type="ECO:0000313" key="4">
    <source>
        <dbReference type="Proteomes" id="UP000235116"/>
    </source>
</evidence>
<gene>
    <name evidence="3" type="ORF">Kalk_09860</name>
</gene>
<dbReference type="InterPro" id="IPR011055">
    <property type="entry name" value="Dup_hybrid_motif"/>
</dbReference>
<dbReference type="OrthoDB" id="9805070at2"/>
<reference evidence="4" key="1">
    <citation type="submission" date="2017-08" db="EMBL/GenBank/DDBJ databases">
        <title>Direct submision.</title>
        <authorList>
            <person name="Kim S.-J."/>
            <person name="Rhee S.-K."/>
        </authorList>
    </citation>
    <scope>NUCLEOTIDE SEQUENCE [LARGE SCALE GENOMIC DNA]</scope>
    <source>
        <strain evidence="4">GI5</strain>
    </source>
</reference>
<dbReference type="Pfam" id="PF01551">
    <property type="entry name" value="Peptidase_M23"/>
    <property type="match status" value="1"/>
</dbReference>
<name>A0A2K9LKK4_9GAMM</name>
<feature type="domain" description="M23ase beta-sheet core" evidence="2">
    <location>
        <begin position="174"/>
        <end position="269"/>
    </location>
</feature>
<sequence length="277" mass="29890">MNCVRGMMWALCSVVMVAATQVHALSLDDLSLQGSLQQGGMIIGKVPAGSQVEYQKRRLSLTAGGEFVLGFGRDEALSQALTVQLADGSRTTLPFTLSKREYNLQRIEGVPAQTVNPDKTHLARIQKEAGQVKVARDADTGLTGFLQSFQWPVQGPITGVYGSQRIYNGEPRRPHFGVDIAAPKGTEIMAPADGVVSLAHGDMFFSGGTMVIDHGHGISTSYLHMSKLLVQSGDIVRQGQVIGLVGASGRATGPHLCWRLNWYQERLDPQLLVPAIK</sequence>
<dbReference type="InterPro" id="IPR016047">
    <property type="entry name" value="M23ase_b-sheet_dom"/>
</dbReference>
<dbReference type="GO" id="GO:0004222">
    <property type="term" value="F:metalloendopeptidase activity"/>
    <property type="evidence" value="ECO:0007669"/>
    <property type="project" value="TreeGrafter"/>
</dbReference>
<dbReference type="KEGG" id="kak:Kalk_09860"/>
<feature type="signal peptide" evidence="1">
    <location>
        <begin position="1"/>
        <end position="24"/>
    </location>
</feature>
<evidence type="ECO:0000259" key="2">
    <source>
        <dbReference type="Pfam" id="PF01551"/>
    </source>
</evidence>
<keyword evidence="4" id="KW-1185">Reference proteome</keyword>
<dbReference type="AlphaFoldDB" id="A0A2K9LKK4"/>
<dbReference type="CDD" id="cd12797">
    <property type="entry name" value="M23_peptidase"/>
    <property type="match status" value="1"/>
</dbReference>
<accession>A0A2K9LKK4</accession>
<dbReference type="InterPro" id="IPR050570">
    <property type="entry name" value="Cell_wall_metabolism_enzyme"/>
</dbReference>
<protein>
    <submittedName>
        <fullName evidence="3">Peptidase</fullName>
    </submittedName>
</protein>
<feature type="chain" id="PRO_5014726911" evidence="1">
    <location>
        <begin position="25"/>
        <end position="277"/>
    </location>
</feature>
<proteinExistence type="predicted"/>
<dbReference type="RefSeq" id="WP_101894086.1">
    <property type="nucleotide sequence ID" value="NZ_CP022684.1"/>
</dbReference>
<dbReference type="EMBL" id="CP022684">
    <property type="protein sequence ID" value="AUM12701.1"/>
    <property type="molecule type" value="Genomic_DNA"/>
</dbReference>
<dbReference type="Gene3D" id="2.70.70.10">
    <property type="entry name" value="Glucose Permease (Domain IIA)"/>
    <property type="match status" value="1"/>
</dbReference>